<evidence type="ECO:0000256" key="4">
    <source>
        <dbReference type="ARBA" id="ARBA00004752"/>
    </source>
</evidence>
<dbReference type="SUPFAM" id="SSF56176">
    <property type="entry name" value="FAD-binding/transporter-associated domain-like"/>
    <property type="match status" value="1"/>
</dbReference>
<feature type="active site" evidence="19">
    <location>
        <position position="168"/>
    </location>
</feature>
<evidence type="ECO:0000259" key="20">
    <source>
        <dbReference type="PROSITE" id="PS51387"/>
    </source>
</evidence>
<evidence type="ECO:0000256" key="11">
    <source>
        <dbReference type="ARBA" id="ARBA00022857"/>
    </source>
</evidence>
<dbReference type="InterPro" id="IPR036318">
    <property type="entry name" value="FAD-bd_PCMH-like_sf"/>
</dbReference>
<protein>
    <recommendedName>
        <fullName evidence="6 19">UDP-N-acetylenolpyruvoylglucosamine reductase</fullName>
        <ecNumber evidence="5 19">1.3.1.98</ecNumber>
    </recommendedName>
    <alternativeName>
        <fullName evidence="17 19">UDP-N-acetylmuramate dehydrogenase</fullName>
    </alternativeName>
</protein>
<reference evidence="22" key="1">
    <citation type="submission" date="2015-10" db="EMBL/GenBank/DDBJ databases">
        <authorList>
            <person name="Gilbert D.G."/>
        </authorList>
    </citation>
    <scope>NUCLEOTIDE SEQUENCE</scope>
    <source>
        <strain evidence="22">Phyl III-seqv23</strain>
    </source>
</reference>
<comment type="subcellular location">
    <subcellularLocation>
        <location evidence="3 19">Cytoplasm</location>
    </subcellularLocation>
</comment>
<organism evidence="22">
    <name type="scientific">Ralstonia solanacearum</name>
    <name type="common">Pseudomonas solanacearum</name>
    <dbReference type="NCBI Taxonomy" id="305"/>
    <lineage>
        <taxon>Bacteria</taxon>
        <taxon>Pseudomonadati</taxon>
        <taxon>Pseudomonadota</taxon>
        <taxon>Betaproteobacteria</taxon>
        <taxon>Burkholderiales</taxon>
        <taxon>Burkholderiaceae</taxon>
        <taxon>Ralstonia</taxon>
        <taxon>Ralstonia solanacearum species complex</taxon>
    </lineage>
</organism>
<dbReference type="Gene3D" id="3.90.78.10">
    <property type="entry name" value="UDP-N-acetylenolpyruvoylglucosamine reductase, C-terminal domain"/>
    <property type="match status" value="1"/>
</dbReference>
<reference evidence="23" key="4">
    <citation type="submission" date="2021-10" db="EMBL/GenBank/DDBJ databases">
        <title>Complete genome sequences of five Ralstonia solancearum strains isolated from sunflower.</title>
        <authorList>
            <person name="She X."/>
            <person name="He Z."/>
        </authorList>
    </citation>
    <scope>NUCLEOTIDE SEQUENCE</scope>
    <source>
        <strain evidence="23">RS638</strain>
    </source>
</reference>
<dbReference type="PROSITE" id="PS51387">
    <property type="entry name" value="FAD_PCMH"/>
    <property type="match status" value="1"/>
</dbReference>
<dbReference type="SUPFAM" id="SSF56194">
    <property type="entry name" value="Uridine diphospho-N-Acetylenolpyruvylglucosamine reductase, MurB, C-terminal domain"/>
    <property type="match status" value="1"/>
</dbReference>
<gene>
    <name evidence="19 22" type="primary">murB</name>
    <name evidence="23" type="ORF">LH706_05110</name>
    <name evidence="21" type="ORF">RSP824_04325</name>
    <name evidence="22" type="ORF">RUN215_v1_340125</name>
</gene>
<comment type="catalytic activity">
    <reaction evidence="18 19">
        <text>UDP-N-acetyl-alpha-D-muramate + NADP(+) = UDP-N-acetyl-3-O-(1-carboxyvinyl)-alpha-D-glucosamine + NADPH + H(+)</text>
        <dbReference type="Rhea" id="RHEA:12248"/>
        <dbReference type="ChEBI" id="CHEBI:15378"/>
        <dbReference type="ChEBI" id="CHEBI:57783"/>
        <dbReference type="ChEBI" id="CHEBI:58349"/>
        <dbReference type="ChEBI" id="CHEBI:68483"/>
        <dbReference type="ChEBI" id="CHEBI:70757"/>
        <dbReference type="EC" id="1.3.1.98"/>
    </reaction>
</comment>
<reference evidence="21" key="2">
    <citation type="submission" date="2018-01" db="EMBL/GenBank/DDBJ databases">
        <title>Ralstonia pseudosolanacearum P824 infects blueberry.</title>
        <authorList>
            <person name="Bocsanczy A.M."/>
            <person name="Norman D.J."/>
        </authorList>
    </citation>
    <scope>NUCLEOTIDE SEQUENCE</scope>
    <source>
        <strain evidence="21">P824</strain>
    </source>
</reference>
<dbReference type="UniPathway" id="UPA00219"/>
<keyword evidence="8 19" id="KW-0132">Cell division</keyword>
<keyword evidence="10 19" id="KW-0274">FAD</keyword>
<keyword evidence="9 19" id="KW-0285">Flavoprotein</keyword>
<evidence type="ECO:0000256" key="18">
    <source>
        <dbReference type="ARBA" id="ARBA00048914"/>
    </source>
</evidence>
<dbReference type="InterPro" id="IPR016169">
    <property type="entry name" value="FAD-bd_PCMH_sub2"/>
</dbReference>
<evidence type="ECO:0000256" key="3">
    <source>
        <dbReference type="ARBA" id="ARBA00004496"/>
    </source>
</evidence>
<evidence type="ECO:0000256" key="19">
    <source>
        <dbReference type="HAMAP-Rule" id="MF_00037"/>
    </source>
</evidence>
<keyword evidence="16 19" id="KW-0961">Cell wall biogenesis/degradation</keyword>
<evidence type="ECO:0000256" key="15">
    <source>
        <dbReference type="ARBA" id="ARBA00023306"/>
    </source>
</evidence>
<evidence type="ECO:0000256" key="14">
    <source>
        <dbReference type="ARBA" id="ARBA00023002"/>
    </source>
</evidence>
<dbReference type="NCBIfam" id="TIGR00179">
    <property type="entry name" value="murB"/>
    <property type="match status" value="1"/>
</dbReference>
<evidence type="ECO:0000313" key="22">
    <source>
        <dbReference type="EMBL" id="CUV54517.1"/>
    </source>
</evidence>
<keyword evidence="15 19" id="KW-0131">Cell cycle</keyword>
<dbReference type="GO" id="GO:0008360">
    <property type="term" value="P:regulation of cell shape"/>
    <property type="evidence" value="ECO:0007669"/>
    <property type="project" value="UniProtKB-KW"/>
</dbReference>
<keyword evidence="7 19" id="KW-0963">Cytoplasm</keyword>
<name>A0A0K1ZI34_RALSL</name>
<evidence type="ECO:0000256" key="1">
    <source>
        <dbReference type="ARBA" id="ARBA00001974"/>
    </source>
</evidence>
<dbReference type="Gene3D" id="3.30.465.10">
    <property type="match status" value="1"/>
</dbReference>
<dbReference type="InterPro" id="IPR016166">
    <property type="entry name" value="FAD-bd_PCMH"/>
</dbReference>
<comment type="pathway">
    <text evidence="4 19">Cell wall biogenesis; peptidoglycan biosynthesis.</text>
</comment>
<dbReference type="EMBL" id="CP025741">
    <property type="protein sequence ID" value="AYA45773.1"/>
    <property type="molecule type" value="Genomic_DNA"/>
</dbReference>
<dbReference type="GO" id="GO:0005829">
    <property type="term" value="C:cytosol"/>
    <property type="evidence" value="ECO:0007669"/>
    <property type="project" value="TreeGrafter"/>
</dbReference>
<dbReference type="PANTHER" id="PTHR21071">
    <property type="entry name" value="UDP-N-ACETYLENOLPYRUVOYLGLUCOSAMINE REDUCTASE"/>
    <property type="match status" value="1"/>
</dbReference>
<feature type="domain" description="FAD-binding PCMH-type" evidence="20">
    <location>
        <begin position="17"/>
        <end position="192"/>
    </location>
</feature>
<evidence type="ECO:0000256" key="5">
    <source>
        <dbReference type="ARBA" id="ARBA00012518"/>
    </source>
</evidence>
<dbReference type="NCBIfam" id="NF010478">
    <property type="entry name" value="PRK13903.1"/>
    <property type="match status" value="1"/>
</dbReference>
<keyword evidence="14 19" id="KW-0560">Oxidoreductase</keyword>
<accession>A0A0K1ZI34</accession>
<evidence type="ECO:0000313" key="24">
    <source>
        <dbReference type="Proteomes" id="UP000262427"/>
    </source>
</evidence>
<dbReference type="GO" id="GO:0071555">
    <property type="term" value="P:cell wall organization"/>
    <property type="evidence" value="ECO:0007669"/>
    <property type="project" value="UniProtKB-KW"/>
</dbReference>
<comment type="similarity">
    <text evidence="19">Belongs to the MurB family.</text>
</comment>
<evidence type="ECO:0000256" key="6">
    <source>
        <dbReference type="ARBA" id="ARBA00015188"/>
    </source>
</evidence>
<comment type="function">
    <text evidence="2 19">Cell wall formation.</text>
</comment>
<comment type="cofactor">
    <cofactor evidence="1 19">
        <name>FAD</name>
        <dbReference type="ChEBI" id="CHEBI:57692"/>
    </cofactor>
</comment>
<evidence type="ECO:0000256" key="8">
    <source>
        <dbReference type="ARBA" id="ARBA00022618"/>
    </source>
</evidence>
<dbReference type="Pfam" id="PF02873">
    <property type="entry name" value="MurB_C"/>
    <property type="match status" value="1"/>
</dbReference>
<evidence type="ECO:0000256" key="9">
    <source>
        <dbReference type="ARBA" id="ARBA00022630"/>
    </source>
</evidence>
<evidence type="ECO:0000256" key="7">
    <source>
        <dbReference type="ARBA" id="ARBA00022490"/>
    </source>
</evidence>
<dbReference type="GO" id="GO:0051301">
    <property type="term" value="P:cell division"/>
    <property type="evidence" value="ECO:0007669"/>
    <property type="project" value="UniProtKB-KW"/>
</dbReference>
<dbReference type="GO" id="GO:0008762">
    <property type="term" value="F:UDP-N-acetylmuramate dehydrogenase activity"/>
    <property type="evidence" value="ECO:0007669"/>
    <property type="project" value="UniProtKB-UniRule"/>
</dbReference>
<evidence type="ECO:0000313" key="23">
    <source>
        <dbReference type="EMBL" id="UZF15827.1"/>
    </source>
</evidence>
<evidence type="ECO:0000256" key="10">
    <source>
        <dbReference type="ARBA" id="ARBA00022827"/>
    </source>
</evidence>
<evidence type="ECO:0000256" key="17">
    <source>
        <dbReference type="ARBA" id="ARBA00031026"/>
    </source>
</evidence>
<dbReference type="GO" id="GO:0009252">
    <property type="term" value="P:peptidoglycan biosynthetic process"/>
    <property type="evidence" value="ECO:0007669"/>
    <property type="project" value="UniProtKB-UniRule"/>
</dbReference>
<keyword evidence="12 19" id="KW-0133">Cell shape</keyword>
<keyword evidence="11 19" id="KW-0521">NADP</keyword>
<dbReference type="EMBL" id="CP085043">
    <property type="protein sequence ID" value="UZF15827.1"/>
    <property type="molecule type" value="Genomic_DNA"/>
</dbReference>
<dbReference type="InterPro" id="IPR036635">
    <property type="entry name" value="MurB_C_sf"/>
</dbReference>
<evidence type="ECO:0000256" key="16">
    <source>
        <dbReference type="ARBA" id="ARBA00023316"/>
    </source>
</evidence>
<dbReference type="NCBIfam" id="NF000755">
    <property type="entry name" value="PRK00046.1"/>
    <property type="match status" value="1"/>
</dbReference>
<dbReference type="PANTHER" id="PTHR21071:SF4">
    <property type="entry name" value="UDP-N-ACETYLENOLPYRUVOYLGLUCOSAMINE REDUCTASE"/>
    <property type="match status" value="1"/>
</dbReference>
<evidence type="ECO:0000313" key="21">
    <source>
        <dbReference type="EMBL" id="AYA45773.1"/>
    </source>
</evidence>
<dbReference type="Gene3D" id="3.30.43.10">
    <property type="entry name" value="Uridine Diphospho-n-acetylenolpyruvylglucosamine Reductase, domain 2"/>
    <property type="match status" value="1"/>
</dbReference>
<dbReference type="Pfam" id="PF01565">
    <property type="entry name" value="FAD_binding_4"/>
    <property type="match status" value="1"/>
</dbReference>
<evidence type="ECO:0000256" key="2">
    <source>
        <dbReference type="ARBA" id="ARBA00003921"/>
    </source>
</evidence>
<dbReference type="HAMAP" id="MF_00037">
    <property type="entry name" value="MurB"/>
    <property type="match status" value="1"/>
</dbReference>
<dbReference type="EC" id="1.3.1.98" evidence="5 19"/>
<dbReference type="GO" id="GO:0071949">
    <property type="term" value="F:FAD binding"/>
    <property type="evidence" value="ECO:0007669"/>
    <property type="project" value="InterPro"/>
</dbReference>
<proteinExistence type="inferred from homology"/>
<dbReference type="Proteomes" id="UP000262427">
    <property type="component" value="Chromosome CM"/>
</dbReference>
<sequence length="342" mass="36665">MALLDPHYPLGRHNTFRFEAAARYAAHVRAAQDIAEALTDPRARGLPVLVLGGGSNIVLTRDFDGLVLLMEIPGVQVGRATLDGRAVHTVTAGAGESWHGLVARTVADGLPGLENLALIPGTVGAAPIQNIGAYGVEIKDRFHSLRAYDRHAGEFVTLDAADCAFGYRDSLFKRAGADRYVIAEVTFALPVDWQPDTHYAELARELAARDIAAPAAQDIFDAVVAIRRRKLPDPAEIGNAGSFFKNPIVDAATRDALLARFPSLVGYAQPDGSYKLAAGWMIDQCGFKGRQSGAVGVYDKQALVLVHRGGGSAVQLMTLAREIQDTVHARFGVRIEPEPVVI</sequence>
<dbReference type="InterPro" id="IPR016167">
    <property type="entry name" value="FAD-bd_PCMH_sub1"/>
</dbReference>
<dbReference type="EMBL" id="LN899820">
    <property type="protein sequence ID" value="CUV54517.1"/>
    <property type="molecule type" value="Genomic_DNA"/>
</dbReference>
<dbReference type="PATRIC" id="fig|305.92.peg.989"/>
<reference evidence="24" key="3">
    <citation type="submission" date="2018-01" db="EMBL/GenBank/DDBJ databases">
        <title>Raltonia solanacearum P824 infects blueberry.</title>
        <authorList>
            <person name="Bocsanczy A.M."/>
            <person name="Norman D.J."/>
        </authorList>
    </citation>
    <scope>NUCLEOTIDE SEQUENCE [LARGE SCALE GENOMIC DNA]</scope>
    <source>
        <strain evidence="24">P824</strain>
    </source>
</reference>
<feature type="active site" description="Proton donor" evidence="19">
    <location>
        <position position="242"/>
    </location>
</feature>
<dbReference type="InterPro" id="IPR011601">
    <property type="entry name" value="MurB_C"/>
</dbReference>
<evidence type="ECO:0000256" key="12">
    <source>
        <dbReference type="ARBA" id="ARBA00022960"/>
    </source>
</evidence>
<dbReference type="InterPro" id="IPR006094">
    <property type="entry name" value="Oxid_FAD_bind_N"/>
</dbReference>
<keyword evidence="13 19" id="KW-0573">Peptidoglycan synthesis</keyword>
<dbReference type="AlphaFoldDB" id="A0A0K1ZI34"/>
<evidence type="ECO:0000256" key="13">
    <source>
        <dbReference type="ARBA" id="ARBA00022984"/>
    </source>
</evidence>
<feature type="active site" evidence="19">
    <location>
        <position position="338"/>
    </location>
</feature>
<dbReference type="InterPro" id="IPR003170">
    <property type="entry name" value="MurB"/>
</dbReference>